<sequence length="320" mass="36701">MSIFRSISLAVPRLSASRQTYQPVLIQHLLVSMGQRRYSQHPISKGIDLFSGRDQVRLRTGRAAPLLVSDQPRPLAVVLAWMMAQPRNLAKYTDIYLRRGYDVVTVNCTPWQLLWPVKGSQVIAEDLINFLDENKSCQPIVLHGFSVGGYVWGEVMVRLKEDLARYQSLIDRIVGQTWDSAADFTEFQVGLPLAVFPDNPLLRGLLERYVSYHLKTFHDVATIHYLRSSQLFHTTLVKAPALLLVSETDPIGSAASNRRLRETWDSMGIKTHWKCWEDSKHVCHLMKHRQEYTDILESFLDSIEQGEEANRIEQKMQAKL</sequence>
<evidence type="ECO:0000313" key="2">
    <source>
        <dbReference type="Proteomes" id="UP000291343"/>
    </source>
</evidence>
<dbReference type="PANTHER" id="PTHR20908:SF1">
    <property type="entry name" value="LD15586P"/>
    <property type="match status" value="1"/>
</dbReference>
<evidence type="ECO:0008006" key="3">
    <source>
        <dbReference type="Google" id="ProtNLM"/>
    </source>
</evidence>
<protein>
    <recommendedName>
        <fullName evidence="3">AB hydrolase-1 domain-containing protein</fullName>
    </recommendedName>
</protein>
<dbReference type="GO" id="GO:0017171">
    <property type="term" value="F:serine hydrolase activity"/>
    <property type="evidence" value="ECO:0007669"/>
    <property type="project" value="TreeGrafter"/>
</dbReference>
<reference evidence="1 2" key="1">
    <citation type="journal article" date="2017" name="Gigascience">
        <title>Genome sequence of the small brown planthopper, Laodelphax striatellus.</title>
        <authorList>
            <person name="Zhu J."/>
            <person name="Jiang F."/>
            <person name="Wang X."/>
            <person name="Yang P."/>
            <person name="Bao Y."/>
            <person name="Zhao W."/>
            <person name="Wang W."/>
            <person name="Lu H."/>
            <person name="Wang Q."/>
            <person name="Cui N."/>
            <person name="Li J."/>
            <person name="Chen X."/>
            <person name="Luo L."/>
            <person name="Yu J."/>
            <person name="Kang L."/>
            <person name="Cui F."/>
        </authorList>
    </citation>
    <scope>NUCLEOTIDE SEQUENCE [LARGE SCALE GENOMIC DNA]</scope>
    <source>
        <strain evidence="1">Lst14</strain>
    </source>
</reference>
<dbReference type="PANTHER" id="PTHR20908">
    <property type="entry name" value="LD15586P"/>
    <property type="match status" value="1"/>
</dbReference>
<dbReference type="STRING" id="195883.A0A482XME9"/>
<dbReference type="AlphaFoldDB" id="A0A482XME9"/>
<dbReference type="EMBL" id="QKKF02005893">
    <property type="protein sequence ID" value="RZF46549.1"/>
    <property type="molecule type" value="Genomic_DNA"/>
</dbReference>
<proteinExistence type="predicted"/>
<organism evidence="1 2">
    <name type="scientific">Laodelphax striatellus</name>
    <name type="common">Small brown planthopper</name>
    <name type="synonym">Delphax striatella</name>
    <dbReference type="NCBI Taxonomy" id="195883"/>
    <lineage>
        <taxon>Eukaryota</taxon>
        <taxon>Metazoa</taxon>
        <taxon>Ecdysozoa</taxon>
        <taxon>Arthropoda</taxon>
        <taxon>Hexapoda</taxon>
        <taxon>Insecta</taxon>
        <taxon>Pterygota</taxon>
        <taxon>Neoptera</taxon>
        <taxon>Paraneoptera</taxon>
        <taxon>Hemiptera</taxon>
        <taxon>Auchenorrhyncha</taxon>
        <taxon>Fulgoroidea</taxon>
        <taxon>Delphacidae</taxon>
        <taxon>Criomorphinae</taxon>
        <taxon>Laodelphax</taxon>
    </lineage>
</organism>
<dbReference type="InterPro" id="IPR029058">
    <property type="entry name" value="AB_hydrolase_fold"/>
</dbReference>
<evidence type="ECO:0000313" key="1">
    <source>
        <dbReference type="EMBL" id="RZF46549.1"/>
    </source>
</evidence>
<dbReference type="InParanoid" id="A0A482XME9"/>
<dbReference type="Proteomes" id="UP000291343">
    <property type="component" value="Unassembled WGS sequence"/>
</dbReference>
<dbReference type="SUPFAM" id="SSF53474">
    <property type="entry name" value="alpha/beta-Hydrolases"/>
    <property type="match status" value="1"/>
</dbReference>
<comment type="caution">
    <text evidence="1">The sequence shown here is derived from an EMBL/GenBank/DDBJ whole genome shotgun (WGS) entry which is preliminary data.</text>
</comment>
<accession>A0A482XME9</accession>
<dbReference type="Gene3D" id="3.40.50.1820">
    <property type="entry name" value="alpha/beta hydrolase"/>
    <property type="match status" value="1"/>
</dbReference>
<dbReference type="OrthoDB" id="77878at2759"/>
<dbReference type="FunCoup" id="A0A482XME9">
    <property type="interactions" value="7"/>
</dbReference>
<keyword evidence="2" id="KW-1185">Reference proteome</keyword>
<name>A0A482XME9_LAOST</name>
<dbReference type="InterPro" id="IPR008547">
    <property type="entry name" value="DUF829_TMEM53"/>
</dbReference>
<gene>
    <name evidence="1" type="ORF">LSTR_LSTR013079</name>
</gene>
<dbReference type="Pfam" id="PF05705">
    <property type="entry name" value="DUF829"/>
    <property type="match status" value="1"/>
</dbReference>